<feature type="transmembrane region" description="Helical" evidence="8">
    <location>
        <begin position="34"/>
        <end position="53"/>
    </location>
</feature>
<dbReference type="EMBL" id="ACFG01000034">
    <property type="protein sequence ID" value="EEH63348.1"/>
    <property type="molecule type" value="Genomic_DNA"/>
</dbReference>
<organism evidence="9 10">
    <name type="scientific">Gleimia coleocanis DSM 15436</name>
    <dbReference type="NCBI Taxonomy" id="525245"/>
    <lineage>
        <taxon>Bacteria</taxon>
        <taxon>Bacillati</taxon>
        <taxon>Actinomycetota</taxon>
        <taxon>Actinomycetes</taxon>
        <taxon>Actinomycetales</taxon>
        <taxon>Actinomycetaceae</taxon>
        <taxon>Gleimia</taxon>
    </lineage>
</organism>
<evidence type="ECO:0000256" key="2">
    <source>
        <dbReference type="ARBA" id="ARBA00007362"/>
    </source>
</evidence>
<evidence type="ECO:0000256" key="7">
    <source>
        <dbReference type="ARBA" id="ARBA00023136"/>
    </source>
</evidence>
<dbReference type="InterPro" id="IPR004626">
    <property type="entry name" value="RarD"/>
</dbReference>
<feature type="transmembrane region" description="Helical" evidence="8">
    <location>
        <begin position="207"/>
        <end position="229"/>
    </location>
</feature>
<comment type="similarity">
    <text evidence="2">Belongs to the EamA transporter family.</text>
</comment>
<dbReference type="InterPro" id="IPR037185">
    <property type="entry name" value="EmrE-like"/>
</dbReference>
<evidence type="ECO:0000256" key="4">
    <source>
        <dbReference type="ARBA" id="ARBA00022475"/>
    </source>
</evidence>
<dbReference type="STRING" id="525245.HMPREF0044_1272"/>
<dbReference type="Proteomes" id="UP000010301">
    <property type="component" value="Unassembled WGS sequence"/>
</dbReference>
<evidence type="ECO:0000313" key="9">
    <source>
        <dbReference type="EMBL" id="EEH63348.1"/>
    </source>
</evidence>
<feature type="transmembrane region" description="Helical" evidence="8">
    <location>
        <begin position="269"/>
        <end position="289"/>
    </location>
</feature>
<comment type="caution">
    <text evidence="9">The sequence shown here is derived from an EMBL/GenBank/DDBJ whole genome shotgun (WGS) entry which is preliminary data.</text>
</comment>
<accession>C0W1I2</accession>
<dbReference type="AlphaFoldDB" id="C0W1I2"/>
<dbReference type="HOGENOM" id="CLU_054508_2_0_11"/>
<keyword evidence="3" id="KW-0813">Transport</keyword>
<evidence type="ECO:0000256" key="8">
    <source>
        <dbReference type="SAM" id="Phobius"/>
    </source>
</evidence>
<gene>
    <name evidence="9" type="primary">rarD</name>
    <name evidence="9" type="ORF">HMPREF0044_1272</name>
</gene>
<evidence type="ECO:0000256" key="3">
    <source>
        <dbReference type="ARBA" id="ARBA00022448"/>
    </source>
</evidence>
<dbReference type="eggNOG" id="COG2962">
    <property type="taxonomic scope" value="Bacteria"/>
</dbReference>
<keyword evidence="6 8" id="KW-1133">Transmembrane helix</keyword>
<evidence type="ECO:0000313" key="10">
    <source>
        <dbReference type="Proteomes" id="UP000010301"/>
    </source>
</evidence>
<keyword evidence="7 8" id="KW-0472">Membrane</keyword>
<keyword evidence="5 8" id="KW-0812">Transmembrane</keyword>
<feature type="transmembrane region" description="Helical" evidence="8">
    <location>
        <begin position="236"/>
        <end position="257"/>
    </location>
</feature>
<dbReference type="GO" id="GO:0005886">
    <property type="term" value="C:plasma membrane"/>
    <property type="evidence" value="ECO:0007669"/>
    <property type="project" value="UniProtKB-SubCell"/>
</dbReference>
<comment type="subcellular location">
    <subcellularLocation>
        <location evidence="1">Cell membrane</location>
        <topology evidence="1">Multi-pass membrane protein</topology>
    </subcellularLocation>
</comment>
<feature type="transmembrane region" description="Helical" evidence="8">
    <location>
        <begin position="128"/>
        <end position="145"/>
    </location>
</feature>
<proteinExistence type="inferred from homology"/>
<reference evidence="9 10" key="1">
    <citation type="submission" date="2009-01" db="EMBL/GenBank/DDBJ databases">
        <authorList>
            <person name="Qin X."/>
            <person name="Bachman B."/>
            <person name="Battles P."/>
            <person name="Bell A."/>
            <person name="Bess C."/>
            <person name="Bickham C."/>
            <person name="Chaboub L."/>
            <person name="Chen D."/>
            <person name="Coyle M."/>
            <person name="Deiros D.R."/>
            <person name="Dinh H."/>
            <person name="Forbes L."/>
            <person name="Fowler G."/>
            <person name="Francisco L."/>
            <person name="Fu Q."/>
            <person name="Gubbala S."/>
            <person name="Hale W."/>
            <person name="Han Y."/>
            <person name="Hemphill L."/>
            <person name="Highlander S.K."/>
            <person name="Hirani K."/>
            <person name="Hogues M."/>
            <person name="Jackson L."/>
            <person name="Jakkamsetti A."/>
            <person name="Javaid M."/>
            <person name="Jiang H."/>
            <person name="Korchina V."/>
            <person name="Kovar C."/>
            <person name="Lara F."/>
            <person name="Lee S."/>
            <person name="Mata R."/>
            <person name="Mathew T."/>
            <person name="Moen C."/>
            <person name="Morales K."/>
            <person name="Munidasa M."/>
            <person name="Nazareth L."/>
            <person name="Ngo R."/>
            <person name="Nguyen L."/>
            <person name="Okwuonu G."/>
            <person name="Ongeri F."/>
            <person name="Patil S."/>
            <person name="Petrosino J."/>
            <person name="Pham C."/>
            <person name="Pham P."/>
            <person name="Pu L.-L."/>
            <person name="Puazo M."/>
            <person name="Raj R."/>
            <person name="Reid J."/>
            <person name="Rouhana J."/>
            <person name="Saada N."/>
            <person name="Shang Y."/>
            <person name="Simmons D."/>
            <person name="Thornton R."/>
            <person name="Warren J."/>
            <person name="Weissenberger G."/>
            <person name="Zhang J."/>
            <person name="Zhang L."/>
            <person name="Zhou C."/>
            <person name="Zhu D."/>
            <person name="Muzny D."/>
            <person name="Worley K."/>
            <person name="Gibbs R."/>
        </authorList>
    </citation>
    <scope>NUCLEOTIDE SEQUENCE [LARGE SCALE GENOMIC DNA]</scope>
    <source>
        <strain evidence="9 10">DSM 15436</strain>
    </source>
</reference>
<feature type="transmembrane region" description="Helical" evidence="8">
    <location>
        <begin position="98"/>
        <end position="116"/>
    </location>
</feature>
<protein>
    <submittedName>
        <fullName evidence="9">Protein RarD</fullName>
    </submittedName>
</protein>
<dbReference type="RefSeq" id="WP_006546130.1">
    <property type="nucleotide sequence ID" value="NZ_DS999540.1"/>
</dbReference>
<evidence type="ECO:0000256" key="6">
    <source>
        <dbReference type="ARBA" id="ARBA00022989"/>
    </source>
</evidence>
<dbReference type="NCBIfam" id="TIGR00688">
    <property type="entry name" value="rarD"/>
    <property type="match status" value="1"/>
</dbReference>
<feature type="transmembrane region" description="Helical" evidence="8">
    <location>
        <begin position="151"/>
        <end position="167"/>
    </location>
</feature>
<keyword evidence="4" id="KW-1003">Cell membrane</keyword>
<dbReference type="SUPFAM" id="SSF103481">
    <property type="entry name" value="Multidrug resistance efflux transporter EmrE"/>
    <property type="match status" value="1"/>
</dbReference>
<keyword evidence="10" id="KW-1185">Reference proteome</keyword>
<evidence type="ECO:0000256" key="1">
    <source>
        <dbReference type="ARBA" id="ARBA00004651"/>
    </source>
</evidence>
<sequence length="311" mass="34360">MNRRGLSVSILSSLTFAVFALVAALLAPLNGIQIWGWRILMSVPGILLAMLVAKRFYWFTDEFRRFKANPKLLLVYLFTAPMLAAQMWLFGWAPQHGYTLQVSLGYFLLPLVMVLIGRFMFNESMSPLAWVSTIVALSAVAFEAYRTGAVGWVVLFIAVGYPAYFVLRRVTKTDGVGALTWELVFAIPFALYYAFAEGGLSNALHSVQTTTLLLTLGVLSIIGLVTYVLAAKLLSYVVFGLLSYLEPALVTSVAVLLGERIAPEQWPTYIGIWTAVAIMAVDGVLAAVSHRRHALGPARPWRRRRGPRADV</sequence>
<evidence type="ECO:0000256" key="5">
    <source>
        <dbReference type="ARBA" id="ARBA00022692"/>
    </source>
</evidence>
<feature type="transmembrane region" description="Helical" evidence="8">
    <location>
        <begin position="73"/>
        <end position="92"/>
    </location>
</feature>
<feature type="transmembrane region" description="Helical" evidence="8">
    <location>
        <begin position="179"/>
        <end position="195"/>
    </location>
</feature>
<dbReference type="OrthoDB" id="3250831at2"/>
<name>C0W1I2_9ACTO</name>